<dbReference type="OrthoDB" id="680708at2"/>
<organism evidence="1 2">
    <name type="scientific">Pedobacter hartonius</name>
    <dbReference type="NCBI Taxonomy" id="425514"/>
    <lineage>
        <taxon>Bacteria</taxon>
        <taxon>Pseudomonadati</taxon>
        <taxon>Bacteroidota</taxon>
        <taxon>Sphingobacteriia</taxon>
        <taxon>Sphingobacteriales</taxon>
        <taxon>Sphingobacteriaceae</taxon>
        <taxon>Pedobacter</taxon>
    </lineage>
</organism>
<dbReference type="STRING" id="425514.SAMN05443550_101196"/>
<keyword evidence="2" id="KW-1185">Reference proteome</keyword>
<dbReference type="RefSeq" id="WP_090554294.1">
    <property type="nucleotide sequence ID" value="NZ_FNRA01000001.1"/>
</dbReference>
<evidence type="ECO:0000313" key="2">
    <source>
        <dbReference type="Proteomes" id="UP000198850"/>
    </source>
</evidence>
<sequence length="261" mass="28954">MARQNGKFISGVLGPLVYRVVNGKQIISTKTAPGTIKQTTDTKRSADTFGMGSSLGASIRKTLAGQLSGFYDIGMISRLNGKMAEILGTCRNPKSRLYQFETNSFSRLDDFEFNANSEATNLLSKAPTVVLRDGILTIMLPKLVILQHLKFPNRSYKCEISFNVSLFRLRDGLMKAFPDTQSFLITKNMKEVDPDEFIFAVPDGCLCVVSVFLNYLTAEKTGWKSINSKKFNPGCICAALISPGAYKDDGHIIWTKMTKFE</sequence>
<reference evidence="1 2" key="1">
    <citation type="submission" date="2016-10" db="EMBL/GenBank/DDBJ databases">
        <authorList>
            <person name="de Groot N.N."/>
        </authorList>
    </citation>
    <scope>NUCLEOTIDE SEQUENCE [LARGE SCALE GENOMIC DNA]</scope>
    <source>
        <strain evidence="1 2">DSM 19033</strain>
    </source>
</reference>
<protein>
    <submittedName>
        <fullName evidence="1">Uncharacterized protein</fullName>
    </submittedName>
</protein>
<accession>A0A1H3WF59</accession>
<dbReference type="AlphaFoldDB" id="A0A1H3WF59"/>
<evidence type="ECO:0000313" key="1">
    <source>
        <dbReference type="EMBL" id="SDZ84868.1"/>
    </source>
</evidence>
<dbReference type="Proteomes" id="UP000198850">
    <property type="component" value="Unassembled WGS sequence"/>
</dbReference>
<proteinExistence type="predicted"/>
<dbReference type="EMBL" id="FNRA01000001">
    <property type="protein sequence ID" value="SDZ84868.1"/>
    <property type="molecule type" value="Genomic_DNA"/>
</dbReference>
<name>A0A1H3WF59_9SPHI</name>
<gene>
    <name evidence="1" type="ORF">SAMN05443550_101196</name>
</gene>